<keyword evidence="3" id="KW-1185">Reference proteome</keyword>
<dbReference type="RefSeq" id="WP_189106318.1">
    <property type="nucleotide sequence ID" value="NZ_BMMV01000003.1"/>
</dbReference>
<comment type="caution">
    <text evidence="2">The sequence shown here is derived from an EMBL/GenBank/DDBJ whole genome shotgun (WGS) entry which is preliminary data.</text>
</comment>
<gene>
    <name evidence="2" type="ORF">GCM10011583_12930</name>
</gene>
<reference evidence="3" key="1">
    <citation type="journal article" date="2019" name="Int. J. Syst. Evol. Microbiol.">
        <title>The Global Catalogue of Microorganisms (GCM) 10K type strain sequencing project: providing services to taxonomists for standard genome sequencing and annotation.</title>
        <authorList>
            <consortium name="The Broad Institute Genomics Platform"/>
            <consortium name="The Broad Institute Genome Sequencing Center for Infectious Disease"/>
            <person name="Wu L."/>
            <person name="Ma J."/>
        </authorList>
    </citation>
    <scope>NUCLEOTIDE SEQUENCE [LARGE SCALE GENOMIC DNA]</scope>
    <source>
        <strain evidence="3">CGMCC 4.7275</strain>
    </source>
</reference>
<dbReference type="PROSITE" id="PS50075">
    <property type="entry name" value="CARRIER"/>
    <property type="match status" value="1"/>
</dbReference>
<proteinExistence type="predicted"/>
<evidence type="ECO:0000313" key="2">
    <source>
        <dbReference type="EMBL" id="GGJ82738.1"/>
    </source>
</evidence>
<sequence length="117" mass="12626">MDTTDIVTATDVTETAVTETPVTEAAGTEAAGTGAEAIREKICQIIGDELDTPAAGLTPDQHFRSLPNVDSMRVLQIVLNTEKAFDIEIEDEVTFRVQTIGEFQGVVEDLCRQKNSA</sequence>
<evidence type="ECO:0000313" key="3">
    <source>
        <dbReference type="Proteomes" id="UP000660265"/>
    </source>
</evidence>
<feature type="domain" description="Carrier" evidence="1">
    <location>
        <begin position="33"/>
        <end position="111"/>
    </location>
</feature>
<dbReference type="Pfam" id="PF00550">
    <property type="entry name" value="PP-binding"/>
    <property type="match status" value="1"/>
</dbReference>
<dbReference type="InterPro" id="IPR009081">
    <property type="entry name" value="PP-bd_ACP"/>
</dbReference>
<evidence type="ECO:0000259" key="1">
    <source>
        <dbReference type="PROSITE" id="PS50075"/>
    </source>
</evidence>
<dbReference type="EMBL" id="BMMV01000003">
    <property type="protein sequence ID" value="GGJ82738.1"/>
    <property type="molecule type" value="Genomic_DNA"/>
</dbReference>
<dbReference type="SUPFAM" id="SSF47336">
    <property type="entry name" value="ACP-like"/>
    <property type="match status" value="1"/>
</dbReference>
<name>A0ABQ2E048_9ACTN</name>
<dbReference type="InterPro" id="IPR036736">
    <property type="entry name" value="ACP-like_sf"/>
</dbReference>
<accession>A0ABQ2E048</accession>
<organism evidence="2 3">
    <name type="scientific">Streptomyces camponoticapitis</name>
    <dbReference type="NCBI Taxonomy" id="1616125"/>
    <lineage>
        <taxon>Bacteria</taxon>
        <taxon>Bacillati</taxon>
        <taxon>Actinomycetota</taxon>
        <taxon>Actinomycetes</taxon>
        <taxon>Kitasatosporales</taxon>
        <taxon>Streptomycetaceae</taxon>
        <taxon>Streptomyces</taxon>
    </lineage>
</organism>
<protein>
    <recommendedName>
        <fullName evidence="1">Carrier domain-containing protein</fullName>
    </recommendedName>
</protein>
<dbReference type="Proteomes" id="UP000660265">
    <property type="component" value="Unassembled WGS sequence"/>
</dbReference>
<dbReference type="Gene3D" id="1.10.1200.10">
    <property type="entry name" value="ACP-like"/>
    <property type="match status" value="1"/>
</dbReference>